<evidence type="ECO:0000313" key="3">
    <source>
        <dbReference type="Proteomes" id="UP000788993"/>
    </source>
</evidence>
<reference evidence="2" key="1">
    <citation type="journal article" date="2021" name="Open Biol.">
        <title>Shared evolutionary footprints suggest mitochondrial oxidative damage underlies multiple complex I losses in fungi.</title>
        <authorList>
            <person name="Schikora-Tamarit M.A."/>
            <person name="Marcet-Houben M."/>
            <person name="Nosek J."/>
            <person name="Gabaldon T."/>
        </authorList>
    </citation>
    <scope>NUCLEOTIDE SEQUENCE</scope>
    <source>
        <strain evidence="2">NCAIM Y.01608</strain>
    </source>
</reference>
<name>A0A9P8PDG9_9ASCO</name>
<proteinExistence type="predicted"/>
<gene>
    <name evidence="2" type="ORF">OGATHE_002790</name>
</gene>
<dbReference type="AlphaFoldDB" id="A0A9P8PDG9"/>
<feature type="transmembrane region" description="Helical" evidence="1">
    <location>
        <begin position="427"/>
        <end position="447"/>
    </location>
</feature>
<keyword evidence="1" id="KW-0812">Transmembrane</keyword>
<reference evidence="2" key="2">
    <citation type="submission" date="2021-01" db="EMBL/GenBank/DDBJ databases">
        <authorList>
            <person name="Schikora-Tamarit M.A."/>
        </authorList>
    </citation>
    <scope>NUCLEOTIDE SEQUENCE</scope>
    <source>
        <strain evidence="2">NCAIM Y.01608</strain>
    </source>
</reference>
<evidence type="ECO:0000256" key="1">
    <source>
        <dbReference type="SAM" id="Phobius"/>
    </source>
</evidence>
<keyword evidence="1" id="KW-0472">Membrane</keyword>
<keyword evidence="1" id="KW-1133">Transmembrane helix</keyword>
<dbReference type="EMBL" id="JAEUBD010000983">
    <property type="protein sequence ID" value="KAH3669977.1"/>
    <property type="molecule type" value="Genomic_DNA"/>
</dbReference>
<dbReference type="Proteomes" id="UP000788993">
    <property type="component" value="Unassembled WGS sequence"/>
</dbReference>
<comment type="caution">
    <text evidence="2">The sequence shown here is derived from an EMBL/GenBank/DDBJ whole genome shotgun (WGS) entry which is preliminary data.</text>
</comment>
<protein>
    <submittedName>
        <fullName evidence="2">Uncharacterized protein</fullName>
    </submittedName>
</protein>
<evidence type="ECO:0000313" key="2">
    <source>
        <dbReference type="EMBL" id="KAH3669977.1"/>
    </source>
</evidence>
<accession>A0A9P8PDG9</accession>
<keyword evidence="3" id="KW-1185">Reference proteome</keyword>
<organism evidence="2 3">
    <name type="scientific">Ogataea polymorpha</name>
    <dbReference type="NCBI Taxonomy" id="460523"/>
    <lineage>
        <taxon>Eukaryota</taxon>
        <taxon>Fungi</taxon>
        <taxon>Dikarya</taxon>
        <taxon>Ascomycota</taxon>
        <taxon>Saccharomycotina</taxon>
        <taxon>Pichiomycetes</taxon>
        <taxon>Pichiales</taxon>
        <taxon>Pichiaceae</taxon>
        <taxon>Ogataea</taxon>
    </lineage>
</organism>
<sequence length="451" mass="49119">MVLGCSSQQSDTTNINFLNRLVDGHVDFSNSLLEWVQITDDKVHHVNVLFSKIFFVRFVVSSKNTSVDSWMKSLDTSSQHLRSMGNTGDVLHRETRFPEQFGGSSRCENLFSVSPQRQGVVLFPGVSSSLSGLVVQMTLGNTSGFLSSGSKTSSLSVFVDRVADPVVSWVSSDGLVLRINTNNLVVLVSGILVDPVGVQNSQVGGLSSNSLLSSRSERLLVLQLVDTLVGWLTISSTLWNRPLSATSSDSNSEDDEALLSFVSKSSSLVWSGWSGSSVDHSLLSVLPASDSEKKSHDIRLLLSLQLLEIFKVNKSADKTEKELDSLAHQTKSKIDEVSNNLSKKVDDFKDDLPEREAKVKEYFRRAYNCAVGTASSLYTTTVETVKQNPVTTSQLFLALVGTAGAVCALSTDPEIFNKWICKRENKALAGGIAATFAVLDGLFISYVKQKK</sequence>